<dbReference type="InterPro" id="IPR000225">
    <property type="entry name" value="Armadillo"/>
</dbReference>
<dbReference type="GeneID" id="111445006"/>
<dbReference type="FunFam" id="1.25.10.10:FF:000491">
    <property type="entry name" value="RING-type E3 ubiquitin transferase"/>
    <property type="match status" value="1"/>
</dbReference>
<dbReference type="UniPathway" id="UPA00143"/>
<dbReference type="InterPro" id="IPR058678">
    <property type="entry name" value="ARM_PUB"/>
</dbReference>
<dbReference type="Proteomes" id="UP000504609">
    <property type="component" value="Unplaced"/>
</dbReference>
<reference evidence="11" key="1">
    <citation type="submission" date="2025-08" db="UniProtKB">
        <authorList>
            <consortium name="RefSeq"/>
        </authorList>
    </citation>
    <scope>IDENTIFICATION</scope>
    <source>
        <tissue evidence="11">Young leaves</tissue>
    </source>
</reference>
<evidence type="ECO:0000256" key="3">
    <source>
        <dbReference type="ARBA" id="ARBA00012483"/>
    </source>
</evidence>
<evidence type="ECO:0000256" key="4">
    <source>
        <dbReference type="ARBA" id="ARBA00022679"/>
    </source>
</evidence>
<dbReference type="InterPro" id="IPR057623">
    <property type="entry name" value="PUB12-19-like_N"/>
</dbReference>
<dbReference type="KEGG" id="cmos:111445006"/>
<dbReference type="Pfam" id="PF25598">
    <property type="entry name" value="ARM_PUB"/>
    <property type="match status" value="1"/>
</dbReference>
<keyword evidence="5" id="KW-0677">Repeat</keyword>
<dbReference type="InterPro" id="IPR003613">
    <property type="entry name" value="Ubox_domain"/>
</dbReference>
<dbReference type="InterPro" id="IPR013083">
    <property type="entry name" value="Znf_RING/FYVE/PHD"/>
</dbReference>
<dbReference type="InterPro" id="IPR045210">
    <property type="entry name" value="RING-Ubox_PUB"/>
</dbReference>
<dbReference type="PROSITE" id="PS51698">
    <property type="entry name" value="U_BOX"/>
    <property type="match status" value="1"/>
</dbReference>
<dbReference type="RefSeq" id="XP_022938949.1">
    <property type="nucleotide sequence ID" value="XM_023083181.1"/>
</dbReference>
<dbReference type="FunFam" id="3.30.40.10:FF:000114">
    <property type="entry name" value="RING-type E3 ubiquitin transferase"/>
    <property type="match status" value="1"/>
</dbReference>
<evidence type="ECO:0000313" key="10">
    <source>
        <dbReference type="Proteomes" id="UP000504609"/>
    </source>
</evidence>
<feature type="repeat" description="ARM" evidence="7">
    <location>
        <begin position="536"/>
        <end position="578"/>
    </location>
</feature>
<feature type="domain" description="U-box" evidence="9">
    <location>
        <begin position="293"/>
        <end position="367"/>
    </location>
</feature>
<feature type="region of interest" description="Disordered" evidence="8">
    <location>
        <begin position="371"/>
        <end position="396"/>
    </location>
</feature>
<accession>A0A6J1FFL6</accession>
<sequence length="706" mass="77982">MNRESIHGVRPAMDVALSPMMAASSSLLPSGSLLQSLILLSNEVAFEENSPFVQARTISTMRRRIKLLAFLFEEVQESNCALPLSSILCLTELFSVIRRVKILIQSCEEGSCLWSLLQTETISNQFYQLVKEIGRVLDILPLSLLKLTDDTREQVELLHRQAKRLEFSANAREIQRRTELLQLMSKNKERNYKNKGLAEVGKVEEIFSSVGLRSLMDCDEEISKLEAEAFKQAGAGGITVVSNINNLISLVMHSKTVIFSTKENENAEETFNLQFQHSNKHLDHSSSSKSLIPIPDDFRCPISLDFMRDPVIVSSGHTYDRYSIAQWIDSGHHVCPKSNQRLIHMALIPNYALKSLMQQWCQENNISMNEPKKPYSSSYELERSNRKSYPSDEPIDHISASKAASDTVKMTAEFLVGKLATGSPDIQRQAAYELRLLAKSGMDNRRMIAEAGAIPFLVTLLKSGDPRIEENAVTALFNLAIFNNNKILIVAAGAIDNITHILESGKTMEARENAAATLFSLTMVDEFKITIGASPKAIPALVRLLKDGNPVGKRDATTALCNLALYSANKACIVVSGAVPLLIDLLTDDKAGITDEALQALSLVMGCSEGLQEIRNSRVLVPSLIDLLRFGSPKGKESSITLLLGLCKDGGEEVGRRLLLNPRSIPSLQSLAADGSLKAKRKADALLRLLNRCCFQSLSHVEMQNV</sequence>
<dbReference type="PANTHER" id="PTHR23315">
    <property type="entry name" value="U BOX DOMAIN-CONTAINING"/>
    <property type="match status" value="1"/>
</dbReference>
<dbReference type="CDD" id="cd16664">
    <property type="entry name" value="RING-Ubox_PUB"/>
    <property type="match status" value="1"/>
</dbReference>
<protein>
    <recommendedName>
        <fullName evidence="3">RING-type E3 ubiquitin transferase</fullName>
        <ecNumber evidence="3">2.3.2.27</ecNumber>
    </recommendedName>
</protein>
<comment type="pathway">
    <text evidence="2">Protein modification; protein ubiquitination.</text>
</comment>
<evidence type="ECO:0000313" key="11">
    <source>
        <dbReference type="RefSeq" id="XP_022938949.1"/>
    </source>
</evidence>
<evidence type="ECO:0000256" key="2">
    <source>
        <dbReference type="ARBA" id="ARBA00004906"/>
    </source>
</evidence>
<evidence type="ECO:0000256" key="1">
    <source>
        <dbReference type="ARBA" id="ARBA00000900"/>
    </source>
</evidence>
<dbReference type="InterPro" id="IPR011989">
    <property type="entry name" value="ARM-like"/>
</dbReference>
<dbReference type="PROSITE" id="PS50176">
    <property type="entry name" value="ARM_REPEAT"/>
    <property type="match status" value="2"/>
</dbReference>
<dbReference type="AlphaFoldDB" id="A0A6J1FFL6"/>
<dbReference type="PANTHER" id="PTHR23315:SF224">
    <property type="entry name" value="U-BOX DOMAIN-CONTAINING PROTEIN 1"/>
    <property type="match status" value="1"/>
</dbReference>
<keyword evidence="10" id="KW-1185">Reference proteome</keyword>
<dbReference type="InterPro" id="IPR016024">
    <property type="entry name" value="ARM-type_fold"/>
</dbReference>
<dbReference type="SMART" id="SM00185">
    <property type="entry name" value="ARM"/>
    <property type="match status" value="5"/>
</dbReference>
<dbReference type="GO" id="GO:0016567">
    <property type="term" value="P:protein ubiquitination"/>
    <property type="evidence" value="ECO:0007669"/>
    <property type="project" value="UniProtKB-UniPathway"/>
</dbReference>
<dbReference type="SUPFAM" id="SSF48371">
    <property type="entry name" value="ARM repeat"/>
    <property type="match status" value="1"/>
</dbReference>
<proteinExistence type="predicted"/>
<evidence type="ECO:0000256" key="8">
    <source>
        <dbReference type="SAM" id="MobiDB-lite"/>
    </source>
</evidence>
<dbReference type="Gene3D" id="3.30.40.10">
    <property type="entry name" value="Zinc/RING finger domain, C3HC4 (zinc finger)"/>
    <property type="match status" value="1"/>
</dbReference>
<feature type="repeat" description="ARM" evidence="7">
    <location>
        <begin position="452"/>
        <end position="494"/>
    </location>
</feature>
<gene>
    <name evidence="11" type="primary">LOC111445006</name>
</gene>
<evidence type="ECO:0000256" key="6">
    <source>
        <dbReference type="ARBA" id="ARBA00022786"/>
    </source>
</evidence>
<evidence type="ECO:0000256" key="5">
    <source>
        <dbReference type="ARBA" id="ARBA00022737"/>
    </source>
</evidence>
<comment type="catalytic activity">
    <reaction evidence="1">
        <text>S-ubiquitinyl-[E2 ubiquitin-conjugating enzyme]-L-cysteine + [acceptor protein]-L-lysine = [E2 ubiquitin-conjugating enzyme]-L-cysteine + N(6)-ubiquitinyl-[acceptor protein]-L-lysine.</text>
        <dbReference type="EC" id="2.3.2.27"/>
    </reaction>
</comment>
<organism evidence="10 11">
    <name type="scientific">Cucurbita moschata</name>
    <name type="common">Winter crookneck squash</name>
    <name type="synonym">Cucurbita pepo var. moschata</name>
    <dbReference type="NCBI Taxonomy" id="3662"/>
    <lineage>
        <taxon>Eukaryota</taxon>
        <taxon>Viridiplantae</taxon>
        <taxon>Streptophyta</taxon>
        <taxon>Embryophyta</taxon>
        <taxon>Tracheophyta</taxon>
        <taxon>Spermatophyta</taxon>
        <taxon>Magnoliopsida</taxon>
        <taxon>eudicotyledons</taxon>
        <taxon>Gunneridae</taxon>
        <taxon>Pentapetalae</taxon>
        <taxon>rosids</taxon>
        <taxon>fabids</taxon>
        <taxon>Cucurbitales</taxon>
        <taxon>Cucurbitaceae</taxon>
        <taxon>Cucurbiteae</taxon>
        <taxon>Cucurbita</taxon>
    </lineage>
</organism>
<evidence type="ECO:0000256" key="7">
    <source>
        <dbReference type="PROSITE-ProRule" id="PRU00259"/>
    </source>
</evidence>
<evidence type="ECO:0000259" key="9">
    <source>
        <dbReference type="PROSITE" id="PS51698"/>
    </source>
</evidence>
<dbReference type="EC" id="2.3.2.27" evidence="3"/>
<dbReference type="GO" id="GO:0061630">
    <property type="term" value="F:ubiquitin protein ligase activity"/>
    <property type="evidence" value="ECO:0007669"/>
    <property type="project" value="UniProtKB-EC"/>
</dbReference>
<name>A0A6J1FFL6_CUCMO</name>
<dbReference type="Pfam" id="PF04564">
    <property type="entry name" value="U-box"/>
    <property type="match status" value="1"/>
</dbReference>
<dbReference type="SMART" id="SM00504">
    <property type="entry name" value="Ubox"/>
    <property type="match status" value="1"/>
</dbReference>
<dbReference type="Pfam" id="PF25368">
    <property type="entry name" value="PUB10_N"/>
    <property type="match status" value="1"/>
</dbReference>
<dbReference type="SUPFAM" id="SSF57850">
    <property type="entry name" value="RING/U-box"/>
    <property type="match status" value="1"/>
</dbReference>
<keyword evidence="6" id="KW-0833">Ubl conjugation pathway</keyword>
<keyword evidence="4" id="KW-0808">Transferase</keyword>
<dbReference type="Gene3D" id="1.25.10.10">
    <property type="entry name" value="Leucine-rich Repeat Variant"/>
    <property type="match status" value="2"/>
</dbReference>